<reference evidence="1" key="1">
    <citation type="submission" date="2012-09" db="EMBL/GenBank/DDBJ databases">
        <authorList>
            <person name="Martin A.A."/>
        </authorList>
    </citation>
    <scope>NUCLEOTIDE SEQUENCE</scope>
</reference>
<dbReference type="WBParaSite" id="ACAC_0001002101-mRNA-1">
    <property type="protein sequence ID" value="ACAC_0001002101-mRNA-1"/>
    <property type="gene ID" value="ACAC_0001002101"/>
</dbReference>
<dbReference type="STRING" id="6313.A0A0K0DG57"/>
<evidence type="ECO:0000313" key="1">
    <source>
        <dbReference type="Proteomes" id="UP000035642"/>
    </source>
</evidence>
<keyword evidence="1" id="KW-1185">Reference proteome</keyword>
<dbReference type="Proteomes" id="UP000035642">
    <property type="component" value="Unassembled WGS sequence"/>
</dbReference>
<evidence type="ECO:0000313" key="2">
    <source>
        <dbReference type="WBParaSite" id="ACAC_0001002101-mRNA-1"/>
    </source>
</evidence>
<sequence length="40" mass="4557">MALIAMCFKLMQDDVVQKARWLGQKIGILGKCYRLSLSVK</sequence>
<organism evidence="1 2">
    <name type="scientific">Angiostrongylus cantonensis</name>
    <name type="common">Rat lungworm</name>
    <dbReference type="NCBI Taxonomy" id="6313"/>
    <lineage>
        <taxon>Eukaryota</taxon>
        <taxon>Metazoa</taxon>
        <taxon>Ecdysozoa</taxon>
        <taxon>Nematoda</taxon>
        <taxon>Chromadorea</taxon>
        <taxon>Rhabditida</taxon>
        <taxon>Rhabditina</taxon>
        <taxon>Rhabditomorpha</taxon>
        <taxon>Strongyloidea</taxon>
        <taxon>Metastrongylidae</taxon>
        <taxon>Angiostrongylus</taxon>
    </lineage>
</organism>
<accession>A0A0K0DG57</accession>
<protein>
    <submittedName>
        <fullName evidence="2">Transposase</fullName>
    </submittedName>
</protein>
<reference evidence="2" key="2">
    <citation type="submission" date="2017-02" db="UniProtKB">
        <authorList>
            <consortium name="WormBaseParasite"/>
        </authorList>
    </citation>
    <scope>IDENTIFICATION</scope>
</reference>
<name>A0A0K0DG57_ANGCA</name>
<proteinExistence type="predicted"/>
<dbReference type="AlphaFoldDB" id="A0A0K0DG57"/>